<sequence length="68" mass="7310">MHLFYALPLLLVAFAQALTINEIQKRDSECVICTPDGCVPCLAPSVQEVKKRGSDCVICGADGVCHDC</sequence>
<feature type="chain" id="PRO_5004713093" evidence="1">
    <location>
        <begin position="18"/>
        <end position="68"/>
    </location>
</feature>
<accession>V2YPX5</accession>
<dbReference type="KEGG" id="mrr:Moror_1442"/>
<keyword evidence="1" id="KW-0732">Signal</keyword>
<gene>
    <name evidence="2" type="ORF">Moror_1442</name>
</gene>
<dbReference type="AlphaFoldDB" id="V2YPX5"/>
<evidence type="ECO:0000313" key="3">
    <source>
        <dbReference type="Proteomes" id="UP000017559"/>
    </source>
</evidence>
<reference evidence="2 3" key="1">
    <citation type="journal article" date="2014" name="BMC Genomics">
        <title>Genome and secretome analysis of the hemibiotrophic fungal pathogen, Moniliophthora roreri, which causes frosty pod rot disease of cacao: mechanisms of the biotrophic and necrotrophic phases.</title>
        <authorList>
            <person name="Meinhardt L.W."/>
            <person name="Costa G.G.L."/>
            <person name="Thomazella D.P.T."/>
            <person name="Teixeira P.J.P.L."/>
            <person name="Carazzolle M.F."/>
            <person name="Schuster S.C."/>
            <person name="Carlson J.E."/>
            <person name="Guiltinan M.J."/>
            <person name="Mieczkowski P."/>
            <person name="Farmer A."/>
            <person name="Ramaraj T."/>
            <person name="Crozier J."/>
            <person name="Davis R.E."/>
            <person name="Shao J."/>
            <person name="Melnick R.L."/>
            <person name="Pereira G.A.G."/>
            <person name="Bailey B.A."/>
        </authorList>
    </citation>
    <scope>NUCLEOTIDE SEQUENCE [LARGE SCALE GENOMIC DNA]</scope>
    <source>
        <strain evidence="2 3">MCA 2997</strain>
    </source>
</reference>
<comment type="caution">
    <text evidence="2">The sequence shown here is derived from an EMBL/GenBank/DDBJ whole genome shotgun (WGS) entry which is preliminary data.</text>
</comment>
<keyword evidence="3" id="KW-1185">Reference proteome</keyword>
<protein>
    <submittedName>
        <fullName evidence="2">Uncharacterized protein</fullName>
    </submittedName>
</protein>
<dbReference type="EMBL" id="AWSO01000178">
    <property type="protein sequence ID" value="ESK93744.1"/>
    <property type="molecule type" value="Genomic_DNA"/>
</dbReference>
<proteinExistence type="predicted"/>
<evidence type="ECO:0000256" key="1">
    <source>
        <dbReference type="SAM" id="SignalP"/>
    </source>
</evidence>
<organism evidence="2 3">
    <name type="scientific">Moniliophthora roreri (strain MCA 2997)</name>
    <name type="common">Cocoa frosty pod rot fungus</name>
    <name type="synonym">Crinipellis roreri</name>
    <dbReference type="NCBI Taxonomy" id="1381753"/>
    <lineage>
        <taxon>Eukaryota</taxon>
        <taxon>Fungi</taxon>
        <taxon>Dikarya</taxon>
        <taxon>Basidiomycota</taxon>
        <taxon>Agaricomycotina</taxon>
        <taxon>Agaricomycetes</taxon>
        <taxon>Agaricomycetidae</taxon>
        <taxon>Agaricales</taxon>
        <taxon>Marasmiineae</taxon>
        <taxon>Marasmiaceae</taxon>
        <taxon>Moniliophthora</taxon>
    </lineage>
</organism>
<dbReference type="Proteomes" id="UP000017559">
    <property type="component" value="Unassembled WGS sequence"/>
</dbReference>
<feature type="signal peptide" evidence="1">
    <location>
        <begin position="1"/>
        <end position="17"/>
    </location>
</feature>
<name>V2YPX5_MONRO</name>
<evidence type="ECO:0000313" key="2">
    <source>
        <dbReference type="EMBL" id="ESK93744.1"/>
    </source>
</evidence>
<dbReference type="HOGENOM" id="CLU_2794512_0_0_1"/>